<dbReference type="InterPro" id="IPR006141">
    <property type="entry name" value="Intein_N"/>
</dbReference>
<sequence>MTDYTEALAKHGPPFFRWTQPNPVALGSHYTATRAIAKLRTSLSGHWHGGDYQPLYFADAGAAPAIPPSDTTDYHSAANAFVCQAIHNGDSAGREACNWPATQATIDVFNQKLWDENFDRYIDWFGWDASIQVTGAHCTYQEYYDAITDPFWVGIKKAQQVDGTWPNQSIEMFTHFLKLRALGASDAQIETVYNVLTAPSDPNQPSLAAGGFGDITPSTYKTYRAYLFPGSVSFSQLSVLNLNSRTEVWGPYIYPGGQNIVTLYADQEFLHETGYWQDPPSGCCFAAGTQVVLADGVTTKPIDQIKPGDEVLSPTRDDEDTVRKCLFLSQPARNGRSLFSYTEHNGIQFTATHPLLLGYDESGDALLGFVDVPAAKRANPTWAAFEMVSIPQEDLVQIASAEVEGAEEVLNDIIFDDDDKKSTGGLATYVVQGRNGKRMVVGSESPDSLVLPDVTAFIVAFLTGISQHANASGFFPHGLTTGAIDYSARFRKLRGGCIAELENIIVSDTNSGFRKGDLSTIFSSSPMSFQAILDSIEALIISTGLSIQAELDNIWIHRHRQQKDIDSNAEYTVISSHFIGLNHDVARNSGIVTSVLEGTDDNLNIRRHNISDTGGTIEENRGATAGSKVLSSKKIGPYLHRHHAVTWQPKQKPGDFHSLEVALNGLHFVANGHLNSFHGGFMKWPLYMHNSTTLSHVGWIGLTAENVDTKTLEYIERIAPETYAGTVQAYARALGESLGMNITSDIK</sequence>
<proteinExistence type="predicted"/>
<dbReference type="GO" id="GO:0016539">
    <property type="term" value="P:intein-mediated protein splicing"/>
    <property type="evidence" value="ECO:0007669"/>
    <property type="project" value="InterPro"/>
</dbReference>
<dbReference type="SUPFAM" id="SSF51294">
    <property type="entry name" value="Hedgehog/intein (Hint) domain"/>
    <property type="match status" value="1"/>
</dbReference>
<name>A0AAD6J2H4_DREDA</name>
<dbReference type="PROSITE" id="PS50817">
    <property type="entry name" value="INTEIN_N_TER"/>
    <property type="match status" value="1"/>
</dbReference>
<dbReference type="AlphaFoldDB" id="A0AAD6J2H4"/>
<organism evidence="1 2">
    <name type="scientific">Drechslerella dactyloides</name>
    <name type="common">Nematode-trapping fungus</name>
    <name type="synonym">Arthrobotrys dactyloides</name>
    <dbReference type="NCBI Taxonomy" id="74499"/>
    <lineage>
        <taxon>Eukaryota</taxon>
        <taxon>Fungi</taxon>
        <taxon>Dikarya</taxon>
        <taxon>Ascomycota</taxon>
        <taxon>Pezizomycotina</taxon>
        <taxon>Orbiliomycetes</taxon>
        <taxon>Orbiliales</taxon>
        <taxon>Orbiliaceae</taxon>
        <taxon>Drechslerella</taxon>
    </lineage>
</organism>
<comment type="caution">
    <text evidence="1">The sequence shown here is derived from an EMBL/GenBank/DDBJ whole genome shotgun (WGS) entry which is preliminary data.</text>
</comment>
<protein>
    <recommendedName>
        <fullName evidence="3">Hint domain-containing protein</fullName>
    </recommendedName>
</protein>
<dbReference type="Gene3D" id="2.170.16.10">
    <property type="entry name" value="Hedgehog/Intein (Hint) domain"/>
    <property type="match status" value="1"/>
</dbReference>
<keyword evidence="2" id="KW-1185">Reference proteome</keyword>
<evidence type="ECO:0000313" key="2">
    <source>
        <dbReference type="Proteomes" id="UP001221413"/>
    </source>
</evidence>
<evidence type="ECO:0008006" key="3">
    <source>
        <dbReference type="Google" id="ProtNLM"/>
    </source>
</evidence>
<dbReference type="EMBL" id="JAQGDS010000002">
    <property type="protein sequence ID" value="KAJ6263323.1"/>
    <property type="molecule type" value="Genomic_DNA"/>
</dbReference>
<evidence type="ECO:0000313" key="1">
    <source>
        <dbReference type="EMBL" id="KAJ6263323.1"/>
    </source>
</evidence>
<dbReference type="Proteomes" id="UP001221413">
    <property type="component" value="Unassembled WGS sequence"/>
</dbReference>
<reference evidence="1" key="1">
    <citation type="submission" date="2023-01" db="EMBL/GenBank/DDBJ databases">
        <title>The chitinases involved in constricting ring structure development in the nematode-trapping fungus Drechslerella dactyloides.</title>
        <authorList>
            <person name="Wang R."/>
            <person name="Zhang L."/>
            <person name="Tang P."/>
            <person name="Li S."/>
            <person name="Liang L."/>
        </authorList>
    </citation>
    <scope>NUCLEOTIDE SEQUENCE</scope>
    <source>
        <strain evidence="1">YMF1.00031</strain>
    </source>
</reference>
<gene>
    <name evidence="1" type="ORF">Dda_1886</name>
</gene>
<dbReference type="InterPro" id="IPR036844">
    <property type="entry name" value="Hint_dom_sf"/>
</dbReference>
<accession>A0AAD6J2H4</accession>